<dbReference type="PANTHER" id="PTHR47473:SF1">
    <property type="entry name" value="METHYLTRANSFERASE DOMAIN-CONTAINING PROTEIN"/>
    <property type="match status" value="1"/>
</dbReference>
<dbReference type="EMBL" id="VIGC01000033">
    <property type="protein sequence ID" value="TQE93764.1"/>
    <property type="molecule type" value="Genomic_DNA"/>
</dbReference>
<evidence type="ECO:0000313" key="2">
    <source>
        <dbReference type="Proteomes" id="UP000317371"/>
    </source>
</evidence>
<dbReference type="PANTHER" id="PTHR47473">
    <property type="entry name" value="BTA1P"/>
    <property type="match status" value="1"/>
</dbReference>
<dbReference type="SUPFAM" id="SSF53335">
    <property type="entry name" value="S-adenosyl-L-methionine-dependent methyltransferases"/>
    <property type="match status" value="2"/>
</dbReference>
<evidence type="ECO:0000313" key="1">
    <source>
        <dbReference type="EMBL" id="TQE93764.1"/>
    </source>
</evidence>
<dbReference type="InterPro" id="IPR029063">
    <property type="entry name" value="SAM-dependent_MTases_sf"/>
</dbReference>
<comment type="caution">
    <text evidence="1">The sequence shown here is derived from an EMBL/GenBank/DDBJ whole genome shotgun (WGS) entry which is preliminary data.</text>
</comment>
<dbReference type="Gene3D" id="3.40.50.150">
    <property type="entry name" value="Vaccinia Virus protein VP39"/>
    <property type="match status" value="1"/>
</dbReference>
<proteinExistence type="predicted"/>
<dbReference type="InterPro" id="IPR021829">
    <property type="entry name" value="DUF3419"/>
</dbReference>
<dbReference type="Pfam" id="PF11899">
    <property type="entry name" value="DUF3419"/>
    <property type="match status" value="1"/>
</dbReference>
<accession>A0A540VAH8</accession>
<dbReference type="RefSeq" id="WP_141611904.1">
    <property type="nucleotide sequence ID" value="NZ_VIGC02000033.1"/>
</dbReference>
<dbReference type="AlphaFoldDB" id="A0A540VAH8"/>
<dbReference type="OrthoDB" id="1522784at2"/>
<sequence>MASDPRAQVDFTFIRYAQCWEDADVLLQALAIQPHHTCLSIASAGDNTLAMVAQGPQRVIALDLNPAQLACLALRVAAYRALPYEQMLALLGVRPSSCRQELYRCCRPWLSPQERHFWDARPQAIARGIVNVGKFERYLRFFGTRILPLIHSRAVREQLLQPRSRAERERFYVRHWDNWRWRLLFRIFFSRPLLGRLGRDPRFFAYAQEDVAGHLLARTRHALTELDPSQNPYLQWILLGHHGDALPYALRREHFDAIRAHLDCLEWRCLSLEAYLETCAPRSIDRFNLSDIFEYMSPDAYRAVLERLADCGRPGGRLVYWNMLVPRSRPPELAHRLRPLAELAQALHQQDKAFFYRALVVVEIC</sequence>
<organism evidence="1 2">
    <name type="scientific">Litorilinea aerophila</name>
    <dbReference type="NCBI Taxonomy" id="1204385"/>
    <lineage>
        <taxon>Bacteria</taxon>
        <taxon>Bacillati</taxon>
        <taxon>Chloroflexota</taxon>
        <taxon>Caldilineae</taxon>
        <taxon>Caldilineales</taxon>
        <taxon>Caldilineaceae</taxon>
        <taxon>Litorilinea</taxon>
    </lineage>
</organism>
<gene>
    <name evidence="1" type="ORF">FKZ61_19845</name>
</gene>
<dbReference type="InParanoid" id="A0A540VAH8"/>
<name>A0A540VAH8_9CHLR</name>
<protein>
    <submittedName>
        <fullName evidence="1">DUF3419 family protein</fullName>
    </submittedName>
</protein>
<keyword evidence="2" id="KW-1185">Reference proteome</keyword>
<reference evidence="1 2" key="1">
    <citation type="submission" date="2019-06" db="EMBL/GenBank/DDBJ databases">
        <title>Genome sequence of Litorilinea aerophila BAA-2444.</title>
        <authorList>
            <person name="Maclea K.S."/>
            <person name="Maurais E.G."/>
            <person name="Iannazzi L.C."/>
        </authorList>
    </citation>
    <scope>NUCLEOTIDE SEQUENCE [LARGE SCALE GENOMIC DNA]</scope>
    <source>
        <strain evidence="1 2">ATCC BAA-2444</strain>
    </source>
</reference>
<dbReference type="Proteomes" id="UP000317371">
    <property type="component" value="Unassembled WGS sequence"/>
</dbReference>